<evidence type="ECO:0000256" key="7">
    <source>
        <dbReference type="ARBA" id="ARBA00023200"/>
    </source>
</evidence>
<keyword evidence="6 9" id="KW-0543">Viral nucleoprotein</keyword>
<organism evidence="11">
    <name type="scientific">Mount Mabu Lophuromys virus 2</name>
    <dbReference type="NCBI Taxonomy" id="2116560"/>
    <lineage>
        <taxon>Viruses</taxon>
        <taxon>Riboviria</taxon>
        <taxon>Orthornavirae</taxon>
        <taxon>Negarnaviricota</taxon>
        <taxon>Haploviricotina</taxon>
        <taxon>Monjiviricetes</taxon>
        <taxon>Mononegavirales</taxon>
        <taxon>Paramyxoviridae</taxon>
        <taxon>Orthoparamyxovirinae</taxon>
        <taxon>Jeilongvirus</taxon>
        <taxon>Jeilongvirus mabuense</taxon>
    </lineage>
</organism>
<feature type="compositionally biased region" description="Basic and acidic residues" evidence="10">
    <location>
        <begin position="463"/>
        <end position="473"/>
    </location>
</feature>
<dbReference type="GO" id="GO:0003723">
    <property type="term" value="F:RNA binding"/>
    <property type="evidence" value="ECO:0007669"/>
    <property type="project" value="UniProtKB-KW"/>
</dbReference>
<feature type="compositionally biased region" description="Polar residues" evidence="10">
    <location>
        <begin position="520"/>
        <end position="529"/>
    </location>
</feature>
<dbReference type="RefSeq" id="YP_009666848.1">
    <property type="nucleotide sequence ID" value="NC_043540.1"/>
</dbReference>
<evidence type="ECO:0000256" key="1">
    <source>
        <dbReference type="ARBA" id="ARBA00007642"/>
    </source>
</evidence>
<evidence type="ECO:0000256" key="9">
    <source>
        <dbReference type="RuleBase" id="RU361245"/>
    </source>
</evidence>
<dbReference type="Proteomes" id="UP000297036">
    <property type="component" value="Segment"/>
</dbReference>
<evidence type="ECO:0000256" key="4">
    <source>
        <dbReference type="ARBA" id="ARBA00022844"/>
    </source>
</evidence>
<keyword evidence="3 9" id="KW-0167">Capsid protein</keyword>
<comment type="subcellular location">
    <subcellularLocation>
        <location evidence="9">Virion</location>
    </subcellularLocation>
    <subcellularLocation>
        <location evidence="9">Host cytoplasm</location>
    </subcellularLocation>
</comment>
<dbReference type="GO" id="GO:0005198">
    <property type="term" value="F:structural molecule activity"/>
    <property type="evidence" value="ECO:0007669"/>
    <property type="project" value="InterPro"/>
</dbReference>
<dbReference type="Pfam" id="PF00973">
    <property type="entry name" value="Paramyxo_ncap"/>
    <property type="match status" value="1"/>
</dbReference>
<reference evidence="11" key="1">
    <citation type="submission" date="2017-11" db="EMBL/GenBank/DDBJ databases">
        <title>Discovery of three new Paramyxovirus species in rodents: expansion of the proposed genus 'Jeilong virus'.</title>
        <authorList>
            <person name="Vanmechelen B."/>
            <person name="Bletsa M."/>
            <person name="Vrancken B."/>
            <person name="Gryseels S."/>
            <person name="Leirs H."/>
            <person name="Gouy de Bellocq J."/>
            <person name="Lemey P."/>
            <person name="Maes P."/>
        </authorList>
    </citation>
    <scope>NUCLEOTIDE SEQUENCE [LARGE SCALE GENOMIC DNA]</scope>
    <source>
        <strain evidence="11">MOZ135_2</strain>
    </source>
</reference>
<dbReference type="GO" id="GO:1990904">
    <property type="term" value="C:ribonucleoprotein complex"/>
    <property type="evidence" value="ECO:0007669"/>
    <property type="project" value="UniProtKB-KW"/>
</dbReference>
<proteinExistence type="inferred from homology"/>
<evidence type="ECO:0000256" key="10">
    <source>
        <dbReference type="SAM" id="MobiDB-lite"/>
    </source>
</evidence>
<comment type="subunit">
    <text evidence="9">Homomultimer; forms the nucleocapsid. Binds to the viral genomic RNA. N0 interacts with the phosphoprotein (via N-terminus); this interaction allows P to chaperon N0 to avoid N polymerization before encapsidation. Interacts as N-RNA template with the phosphoprotein (via C-terminus); this interaction positions the polymerase on the template.</text>
</comment>
<protein>
    <recommendedName>
        <fullName evidence="9">Nucleocapsid</fullName>
    </recommendedName>
    <alternativeName>
        <fullName evidence="9">Nucleocapsid protein</fullName>
    </alternativeName>
</protein>
<evidence type="ECO:0000313" key="11">
    <source>
        <dbReference type="EMBL" id="AVM86020.1"/>
    </source>
</evidence>
<evidence type="ECO:0000256" key="8">
    <source>
        <dbReference type="ARBA" id="ARBA00023274"/>
    </source>
</evidence>
<feature type="region of interest" description="Disordered" evidence="10">
    <location>
        <begin position="402"/>
        <end position="424"/>
    </location>
</feature>
<dbReference type="EMBL" id="MG573141">
    <property type="protein sequence ID" value="AVM86020.1"/>
    <property type="molecule type" value="Viral_cRNA"/>
</dbReference>
<keyword evidence="2 9" id="KW-1139">Helical capsid protein</keyword>
<evidence type="ECO:0000313" key="12">
    <source>
        <dbReference type="Proteomes" id="UP000297036"/>
    </source>
</evidence>
<dbReference type="GO" id="GO:0030430">
    <property type="term" value="C:host cell cytoplasm"/>
    <property type="evidence" value="ECO:0007669"/>
    <property type="project" value="UniProtKB-SubCell"/>
</dbReference>
<keyword evidence="5 9" id="KW-0694">RNA-binding</keyword>
<keyword evidence="12" id="KW-1185">Reference proteome</keyword>
<gene>
    <name evidence="11" type="primary">N</name>
</gene>
<feature type="compositionally biased region" description="Polar residues" evidence="10">
    <location>
        <begin position="402"/>
        <end position="417"/>
    </location>
</feature>
<dbReference type="InterPro" id="IPR002021">
    <property type="entry name" value="Paramyx_ncap"/>
</dbReference>
<evidence type="ECO:0000256" key="6">
    <source>
        <dbReference type="ARBA" id="ARBA00023086"/>
    </source>
</evidence>
<comment type="function">
    <text evidence="9">Forms the helical nucleocapsid (NC), protecting the genome from nucleases.</text>
</comment>
<dbReference type="GO" id="GO:0019029">
    <property type="term" value="C:helical viral capsid"/>
    <property type="evidence" value="ECO:0007669"/>
    <property type="project" value="UniProtKB-KW"/>
</dbReference>
<sequence>MSRLNSVLEEFREFKNNPPKRGLISSALHGLKKSVIIPVPTFVDPIQRWYFMVFMLELAWSNVASGSIMTGALLSLLSLFAENPGAMVRSLLNDPDLDVQIAEVSRASKDEIKLATRGKNMEDYEKELIRIAGYGPYQGTKTDPFPFVKKDQDKMITKTTEDLQLAVQTVTIQIWILLTKAVTATDTAKESENRRWVKYLQQRRADRDYKLEDTWLNLARARIAEDISVRRYMVEILIETNKMAGVKTRIVEMISDIGNYISEAGMAGFFLTIKYGIETKYPALALNELQADLSIILSLMKTYTSLGEKAPYMVILEDAIQTKFSPGNYPLLWSYAMGVGSVLDRAVNNLNYTRPYLEHSFFQLGETMVEKMEGTVNNRIAAELDLSPEQVQSIRSIVKLDQATSGPRVSGPQQKTSGPRPFELYNAGDIIPEIEEEVSDEDKKDTYDVSKVVPVPNANSIFYDKDNQKDKRNLPKPPKPSRSGKKVNNLKESLNDALEDFVRDESMTQKLNKYDEDDVSYSTDQSPATMSDLDALRS</sequence>
<name>A0A2P1GJ93_9MONO</name>
<keyword evidence="7 9" id="KW-1035">Host cytoplasm</keyword>
<evidence type="ECO:0000256" key="3">
    <source>
        <dbReference type="ARBA" id="ARBA00022561"/>
    </source>
</evidence>
<evidence type="ECO:0000256" key="5">
    <source>
        <dbReference type="ARBA" id="ARBA00022884"/>
    </source>
</evidence>
<accession>A0A2P1GJ93</accession>
<feature type="region of interest" description="Disordered" evidence="10">
    <location>
        <begin position="460"/>
        <end position="490"/>
    </location>
</feature>
<evidence type="ECO:0000256" key="2">
    <source>
        <dbReference type="ARBA" id="ARBA00022497"/>
    </source>
</evidence>
<keyword evidence="4 9" id="KW-0946">Virion</keyword>
<comment type="similarity">
    <text evidence="1 9">Belongs to the paramyxoviruses nucleocapsid family.</text>
</comment>
<keyword evidence="8 9" id="KW-0687">Ribonucleoprotein</keyword>
<dbReference type="GO" id="GO:0019013">
    <property type="term" value="C:viral nucleocapsid"/>
    <property type="evidence" value="ECO:0007669"/>
    <property type="project" value="UniProtKB-KW"/>
</dbReference>
<dbReference type="KEGG" id="vg:40527146"/>
<dbReference type="GeneID" id="40527146"/>
<feature type="region of interest" description="Disordered" evidence="10">
    <location>
        <begin position="508"/>
        <end position="538"/>
    </location>
</feature>